<dbReference type="AlphaFoldDB" id="A0A7W0CAB3"/>
<accession>A0A7W0CAB3</accession>
<dbReference type="SUPFAM" id="SSF82549">
    <property type="entry name" value="DAK1/DegV-like"/>
    <property type="match status" value="1"/>
</dbReference>
<dbReference type="NCBIfam" id="TIGR00762">
    <property type="entry name" value="DegV"/>
    <property type="match status" value="1"/>
</dbReference>
<proteinExistence type="predicted"/>
<name>A0A7W0CAB3_9BACT</name>
<evidence type="ECO:0000313" key="2">
    <source>
        <dbReference type="EMBL" id="MBA2882053.1"/>
    </source>
</evidence>
<comment type="caution">
    <text evidence="2">The sequence shown here is derived from an EMBL/GenBank/DDBJ whole genome shotgun (WGS) entry which is preliminary data.</text>
</comment>
<dbReference type="EMBL" id="JACDUS010000006">
    <property type="protein sequence ID" value="MBA2882053.1"/>
    <property type="molecule type" value="Genomic_DNA"/>
</dbReference>
<dbReference type="PANTHER" id="PTHR33434">
    <property type="entry name" value="DEGV DOMAIN-CONTAINING PROTEIN DR_1986-RELATED"/>
    <property type="match status" value="1"/>
</dbReference>
<dbReference type="PANTHER" id="PTHR33434:SF2">
    <property type="entry name" value="FATTY ACID-BINDING PROTEIN TM_1468"/>
    <property type="match status" value="1"/>
</dbReference>
<gene>
    <name evidence="2" type="ORF">HNR65_002387</name>
</gene>
<dbReference type="PROSITE" id="PS51482">
    <property type="entry name" value="DEGV"/>
    <property type="match status" value="1"/>
</dbReference>
<dbReference type="Pfam" id="PF02645">
    <property type="entry name" value="DegV"/>
    <property type="match status" value="1"/>
</dbReference>
<protein>
    <submittedName>
        <fullName evidence="2">DegV family protein with EDD domain</fullName>
    </submittedName>
</protein>
<keyword evidence="3" id="KW-1185">Reference proteome</keyword>
<keyword evidence="1" id="KW-0446">Lipid-binding</keyword>
<dbReference type="InterPro" id="IPR003797">
    <property type="entry name" value="DegV"/>
</dbReference>
<dbReference type="RefSeq" id="WP_181551701.1">
    <property type="nucleotide sequence ID" value="NZ_JACDUS010000006.1"/>
</dbReference>
<dbReference type="Gene3D" id="3.30.1180.10">
    <property type="match status" value="1"/>
</dbReference>
<dbReference type="Gene3D" id="3.40.50.10170">
    <property type="match status" value="1"/>
</dbReference>
<dbReference type="InterPro" id="IPR043168">
    <property type="entry name" value="DegV_C"/>
</dbReference>
<sequence length="289" mass="31725">MSKSLAVVCDSTADFPPGMAEQLGLHILPVHIVVGKKDHLHGQTITNKEVVNNLKKKKQVYTTPFYPYECTKLFDSLLQRHDEVVSLHLSKEISGNYKSACAARKFMGQKDAQRVHILDLGSVSISLSLLVKKAVALLSKGVPAANLEKHLAAYQKNVFMAFTVENLVWLKKGGRVNAFEAFVGNMLNIKPIIQLRDARLEPVERHRGKKTAVSHLVSLAQQNHEKFKNCEIWMAYADNLEESMAAREKLAAAIGKPAESILLAEVGATISVHTGPGSLSIAMLPQKAA</sequence>
<dbReference type="InterPro" id="IPR050270">
    <property type="entry name" value="DegV_domain_contain"/>
</dbReference>
<evidence type="ECO:0000313" key="3">
    <source>
        <dbReference type="Proteomes" id="UP000525298"/>
    </source>
</evidence>
<organism evidence="2 3">
    <name type="scientific">Desulfosalsimonas propionicica</name>
    <dbReference type="NCBI Taxonomy" id="332175"/>
    <lineage>
        <taxon>Bacteria</taxon>
        <taxon>Pseudomonadati</taxon>
        <taxon>Thermodesulfobacteriota</taxon>
        <taxon>Desulfobacteria</taxon>
        <taxon>Desulfobacterales</taxon>
        <taxon>Desulfosalsimonadaceae</taxon>
        <taxon>Desulfosalsimonas</taxon>
    </lineage>
</organism>
<dbReference type="GO" id="GO:0008289">
    <property type="term" value="F:lipid binding"/>
    <property type="evidence" value="ECO:0007669"/>
    <property type="project" value="UniProtKB-KW"/>
</dbReference>
<dbReference type="Proteomes" id="UP000525298">
    <property type="component" value="Unassembled WGS sequence"/>
</dbReference>
<evidence type="ECO:0000256" key="1">
    <source>
        <dbReference type="ARBA" id="ARBA00023121"/>
    </source>
</evidence>
<reference evidence="2 3" key="1">
    <citation type="submission" date="2020-07" db="EMBL/GenBank/DDBJ databases">
        <title>Genomic Encyclopedia of Type Strains, Phase IV (KMG-IV): sequencing the most valuable type-strain genomes for metagenomic binning, comparative biology and taxonomic classification.</title>
        <authorList>
            <person name="Goeker M."/>
        </authorList>
    </citation>
    <scope>NUCLEOTIDE SEQUENCE [LARGE SCALE GENOMIC DNA]</scope>
    <source>
        <strain evidence="2 3">DSM 17721</strain>
    </source>
</reference>